<name>A0A328WWS6_9FLAO</name>
<proteinExistence type="predicted"/>
<protein>
    <submittedName>
        <fullName evidence="2">Type IX secretion system PorP/SprF family membrane protein</fullName>
    </submittedName>
</protein>
<organism evidence="2 3">
    <name type="scientific">Flavobacterium lacus</name>
    <dbReference type="NCBI Taxonomy" id="1353778"/>
    <lineage>
        <taxon>Bacteria</taxon>
        <taxon>Pseudomonadati</taxon>
        <taxon>Bacteroidota</taxon>
        <taxon>Flavobacteriia</taxon>
        <taxon>Flavobacteriales</taxon>
        <taxon>Flavobacteriaceae</taxon>
        <taxon>Flavobacterium</taxon>
    </lineage>
</organism>
<dbReference type="EMBL" id="QLSV01000004">
    <property type="protein sequence ID" value="RAR48867.1"/>
    <property type="molecule type" value="Genomic_DNA"/>
</dbReference>
<dbReference type="OrthoDB" id="1186563at2"/>
<dbReference type="AlphaFoldDB" id="A0A328WWS6"/>
<evidence type="ECO:0000313" key="3">
    <source>
        <dbReference type="Proteomes" id="UP000249518"/>
    </source>
</evidence>
<feature type="signal peptide" evidence="1">
    <location>
        <begin position="1"/>
        <end position="19"/>
    </location>
</feature>
<feature type="chain" id="PRO_5016294949" evidence="1">
    <location>
        <begin position="20"/>
        <end position="338"/>
    </location>
</feature>
<dbReference type="RefSeq" id="WP_112085336.1">
    <property type="nucleotide sequence ID" value="NZ_QLSV01000004.1"/>
</dbReference>
<reference evidence="2 3" key="1">
    <citation type="submission" date="2018-06" db="EMBL/GenBank/DDBJ databases">
        <title>Genomic Encyclopedia of Type Strains, Phase III (KMG-III): the genomes of soil and plant-associated and newly described type strains.</title>
        <authorList>
            <person name="Whitman W."/>
        </authorList>
    </citation>
    <scope>NUCLEOTIDE SEQUENCE [LARGE SCALE GENOMIC DNA]</scope>
    <source>
        <strain evidence="2 3">CGMCC 1.12504</strain>
    </source>
</reference>
<keyword evidence="3" id="KW-1185">Reference proteome</keyword>
<evidence type="ECO:0000313" key="2">
    <source>
        <dbReference type="EMBL" id="RAR48867.1"/>
    </source>
</evidence>
<dbReference type="InterPro" id="IPR019861">
    <property type="entry name" value="PorP/SprF_Bacteroidetes"/>
</dbReference>
<accession>A0A328WWS6</accession>
<dbReference type="Proteomes" id="UP000249518">
    <property type="component" value="Unassembled WGS sequence"/>
</dbReference>
<keyword evidence="1" id="KW-0732">Signal</keyword>
<sequence>MIRILIVSFLMMFVFHAKAQDPVFTQFNLVPETLNPAFTGVTNTWSSGIMHRRQWPNGDTKMDTQFAYVNNLVTDEIGLGITVLNHNEVFTNYNYFKFNAVGSYIIELNYDWRLRFGVESGFGRKDFNFNNLVLEDQIDNNTGVISPSSIDPGILDLSNKINFFDVTAGFAFDSEDAWFGLSVRHLNRPDISFRENGNVPLNMFFTIHGGYYFEISNSPSSIIPEGSNLLVTGNYMRQSQYNRLDVGAILETEVVGIGALVATNPEGKSSNSQLMTSINPIMYLKMGEFTFGYSHDFNLSRFRGNQGVHEFSLMWQSSRDCGRCNNYKVKLKRGGGFR</sequence>
<comment type="caution">
    <text evidence="2">The sequence shown here is derived from an EMBL/GenBank/DDBJ whole genome shotgun (WGS) entry which is preliminary data.</text>
</comment>
<dbReference type="Pfam" id="PF11751">
    <property type="entry name" value="PorP_SprF"/>
    <property type="match status" value="1"/>
</dbReference>
<dbReference type="NCBIfam" id="TIGR03519">
    <property type="entry name" value="T9SS_PorP_fam"/>
    <property type="match status" value="1"/>
</dbReference>
<evidence type="ECO:0000256" key="1">
    <source>
        <dbReference type="SAM" id="SignalP"/>
    </source>
</evidence>
<gene>
    <name evidence="2" type="ORF">B0I10_1042</name>
</gene>